<gene>
    <name evidence="1" type="ORF">SAMN05444354_13122</name>
</gene>
<dbReference type="Proteomes" id="UP000182719">
    <property type="component" value="Unassembled WGS sequence"/>
</dbReference>
<dbReference type="InterPro" id="IPR036188">
    <property type="entry name" value="FAD/NAD-bd_sf"/>
</dbReference>
<reference evidence="2" key="1">
    <citation type="submission" date="2016-10" db="EMBL/GenBank/DDBJ databases">
        <authorList>
            <person name="Varghese N."/>
            <person name="Submissions S."/>
        </authorList>
    </citation>
    <scope>NUCLEOTIDE SEQUENCE [LARGE SCALE GENOMIC DNA]</scope>
    <source>
        <strain evidence="2">DSM 17044</strain>
    </source>
</reference>
<accession>A0A1H8DW15</accession>
<dbReference type="AlphaFoldDB" id="A0A1H8DW15"/>
<proteinExistence type="predicted"/>
<dbReference type="SUPFAM" id="SSF51905">
    <property type="entry name" value="FAD/NAD(P)-binding domain"/>
    <property type="match status" value="1"/>
</dbReference>
<protein>
    <submittedName>
        <fullName evidence="1">Uncharacterized protein</fullName>
    </submittedName>
</protein>
<evidence type="ECO:0000313" key="1">
    <source>
        <dbReference type="EMBL" id="SEN11499.1"/>
    </source>
</evidence>
<dbReference type="EMBL" id="FOAP01000031">
    <property type="protein sequence ID" value="SEN11499.1"/>
    <property type="molecule type" value="Genomic_DNA"/>
</dbReference>
<keyword evidence="2" id="KW-1185">Reference proteome</keyword>
<dbReference type="OrthoDB" id="6989660at2"/>
<dbReference type="RefSeq" id="WP_143101675.1">
    <property type="nucleotide sequence ID" value="NZ_FOAP01000031.1"/>
</dbReference>
<organism evidence="1 2">
    <name type="scientific">Stigmatella aurantiaca</name>
    <dbReference type="NCBI Taxonomy" id="41"/>
    <lineage>
        <taxon>Bacteria</taxon>
        <taxon>Pseudomonadati</taxon>
        <taxon>Myxococcota</taxon>
        <taxon>Myxococcia</taxon>
        <taxon>Myxococcales</taxon>
        <taxon>Cystobacterineae</taxon>
        <taxon>Archangiaceae</taxon>
        <taxon>Stigmatella</taxon>
    </lineage>
</organism>
<evidence type="ECO:0000313" key="2">
    <source>
        <dbReference type="Proteomes" id="UP000182719"/>
    </source>
</evidence>
<sequence length="633" mass="70166">MADHYLLRDFGYQDASNVWRWHRPDTRPVTTTVEQRALDVWNRQIASHQVAWTDELTGDRYFVSKTVKVYRLALVGHGSSIAYYLSAMPEEFNHANTVLCGAVDAWDRTVRGDGFINHESQQIAHWGSSTPKFSTDYMERAEFVRMNQEAFTRAKKGGASVVKREVTAVRKRGEIFELETKGGLPILAVKVILGTGAGPHFDFGSERGPVISKAVIPTEVAKAQAALRGKVLHLDDFMVLYPRNAAMHQAVTHQEPARDQLVIVHGPNAGIDAVQRAWQYGFRVIWLTGSEPPVWLEGNRLPIHGVWNQHKDDPEGPLWYVKIGRTRPEVRADGEFITVTFTPTGKDTPVTVRASAYVIALGQNAMAPGAIGDVLKQGGITVKELEPIYDVNQIFGQPYQTALGLQTKGTRYNRGLQIIGAAASSLAATYKGLKTPIEHNYLEQFQPGDNASIAEAKNMLSALRYLKKKKKETDTEVDVVDLLEHQVNPDKVPEAMKTPKGGSVPASNPFRKIGGLATPQRPATTAVTSVLVSTQLGGVRAAIAAMRGLMPSYIYRGQVNLSSDDRTMVAVYLAREYPHLTGDDLEEIVQFVMKLRRSKASDGLDTVLGFDEELTKEIEAYLVKLNEKRYFQA</sequence>
<name>A0A1H8DW15_STIAU</name>